<organism evidence="1 2">
    <name type="scientific">Kingdonia uniflora</name>
    <dbReference type="NCBI Taxonomy" id="39325"/>
    <lineage>
        <taxon>Eukaryota</taxon>
        <taxon>Viridiplantae</taxon>
        <taxon>Streptophyta</taxon>
        <taxon>Embryophyta</taxon>
        <taxon>Tracheophyta</taxon>
        <taxon>Spermatophyta</taxon>
        <taxon>Magnoliopsida</taxon>
        <taxon>Ranunculales</taxon>
        <taxon>Circaeasteraceae</taxon>
        <taxon>Kingdonia</taxon>
    </lineage>
</organism>
<keyword evidence="2" id="KW-1185">Reference proteome</keyword>
<proteinExistence type="predicted"/>
<evidence type="ECO:0000313" key="1">
    <source>
        <dbReference type="EMBL" id="KAF6138527.1"/>
    </source>
</evidence>
<feature type="non-terminal residue" evidence="1">
    <location>
        <position position="56"/>
    </location>
</feature>
<sequence>MHLIRVFKEFQPTGLKPNLFLLLGIYAHGEYSQRITKPICNWGRVLGVYNPGTLIN</sequence>
<gene>
    <name evidence="1" type="ORF">GIB67_022561</name>
</gene>
<evidence type="ECO:0000313" key="2">
    <source>
        <dbReference type="Proteomes" id="UP000541444"/>
    </source>
</evidence>
<accession>A0A7J7L7C2</accession>
<name>A0A7J7L7C2_9MAGN</name>
<dbReference type="EMBL" id="JACGCM010002569">
    <property type="protein sequence ID" value="KAF6138527.1"/>
    <property type="molecule type" value="Genomic_DNA"/>
</dbReference>
<comment type="caution">
    <text evidence="1">The sequence shown here is derived from an EMBL/GenBank/DDBJ whole genome shotgun (WGS) entry which is preliminary data.</text>
</comment>
<protein>
    <submittedName>
        <fullName evidence="1">Uncharacterized protein</fullName>
    </submittedName>
</protein>
<reference evidence="1 2" key="1">
    <citation type="journal article" date="2020" name="IScience">
        <title>Genome Sequencing of the Endangered Kingdonia uniflora (Circaeasteraceae, Ranunculales) Reveals Potential Mechanisms of Evolutionary Specialization.</title>
        <authorList>
            <person name="Sun Y."/>
            <person name="Deng T."/>
            <person name="Zhang A."/>
            <person name="Moore M.J."/>
            <person name="Landis J.B."/>
            <person name="Lin N."/>
            <person name="Zhang H."/>
            <person name="Zhang X."/>
            <person name="Huang J."/>
            <person name="Zhang X."/>
            <person name="Sun H."/>
            <person name="Wang H."/>
        </authorList>
    </citation>
    <scope>NUCLEOTIDE SEQUENCE [LARGE SCALE GENOMIC DNA]</scope>
    <source>
        <strain evidence="1">TB1705</strain>
        <tissue evidence="1">Leaf</tissue>
    </source>
</reference>
<dbReference type="AlphaFoldDB" id="A0A7J7L7C2"/>
<dbReference type="Proteomes" id="UP000541444">
    <property type="component" value="Unassembled WGS sequence"/>
</dbReference>